<dbReference type="Proteomes" id="UP000238479">
    <property type="component" value="Chromosome 6"/>
</dbReference>
<dbReference type="Gramene" id="PRQ25744">
    <property type="protein sequence ID" value="PRQ25744"/>
    <property type="gene ID" value="RchiOBHm_Chr6g0287001"/>
</dbReference>
<dbReference type="AlphaFoldDB" id="A0A2P6PUZ8"/>
<proteinExistence type="predicted"/>
<sequence length="75" mass="8902">MLSFLSEELLWQPSFLEASPKDWELHRRLPHLHLCPTGYENQERIVVCASVEFLPWRFLQPKMNGLECHQIVETP</sequence>
<gene>
    <name evidence="1" type="ORF">RchiOBHm_Chr6g0287001</name>
</gene>
<organism evidence="1 2">
    <name type="scientific">Rosa chinensis</name>
    <name type="common">China rose</name>
    <dbReference type="NCBI Taxonomy" id="74649"/>
    <lineage>
        <taxon>Eukaryota</taxon>
        <taxon>Viridiplantae</taxon>
        <taxon>Streptophyta</taxon>
        <taxon>Embryophyta</taxon>
        <taxon>Tracheophyta</taxon>
        <taxon>Spermatophyta</taxon>
        <taxon>Magnoliopsida</taxon>
        <taxon>eudicotyledons</taxon>
        <taxon>Gunneridae</taxon>
        <taxon>Pentapetalae</taxon>
        <taxon>rosids</taxon>
        <taxon>fabids</taxon>
        <taxon>Rosales</taxon>
        <taxon>Rosaceae</taxon>
        <taxon>Rosoideae</taxon>
        <taxon>Rosoideae incertae sedis</taxon>
        <taxon>Rosa</taxon>
    </lineage>
</organism>
<evidence type="ECO:0000313" key="1">
    <source>
        <dbReference type="EMBL" id="PRQ25744.1"/>
    </source>
</evidence>
<reference evidence="1 2" key="1">
    <citation type="journal article" date="2018" name="Nat. Genet.">
        <title>The Rosa genome provides new insights in the design of modern roses.</title>
        <authorList>
            <person name="Bendahmane M."/>
        </authorList>
    </citation>
    <scope>NUCLEOTIDE SEQUENCE [LARGE SCALE GENOMIC DNA]</scope>
    <source>
        <strain evidence="2">cv. Old Blush</strain>
    </source>
</reference>
<dbReference type="EMBL" id="PDCK01000044">
    <property type="protein sequence ID" value="PRQ25744.1"/>
    <property type="molecule type" value="Genomic_DNA"/>
</dbReference>
<evidence type="ECO:0000313" key="2">
    <source>
        <dbReference type="Proteomes" id="UP000238479"/>
    </source>
</evidence>
<protein>
    <submittedName>
        <fullName evidence="1">Uncharacterized protein</fullName>
    </submittedName>
</protein>
<keyword evidence="2" id="KW-1185">Reference proteome</keyword>
<comment type="caution">
    <text evidence="1">The sequence shown here is derived from an EMBL/GenBank/DDBJ whole genome shotgun (WGS) entry which is preliminary data.</text>
</comment>
<name>A0A2P6PUZ8_ROSCH</name>
<accession>A0A2P6PUZ8</accession>